<name>A0A2P2J2K3_RHIMU</name>
<dbReference type="EMBL" id="GGEC01007209">
    <property type="protein sequence ID" value="MBW87692.1"/>
    <property type="molecule type" value="Transcribed_RNA"/>
</dbReference>
<proteinExistence type="predicted"/>
<evidence type="ECO:0000313" key="1">
    <source>
        <dbReference type="EMBL" id="MBW87692.1"/>
    </source>
</evidence>
<sequence length="52" mass="5537">MLPQEFEAALMMISATSGNFGSSTPGGVFSVVAIKLPKPTQRLRSSSVILWP</sequence>
<protein>
    <submittedName>
        <fullName evidence="1">Uncharacterized protein</fullName>
    </submittedName>
</protein>
<reference evidence="1" key="1">
    <citation type="submission" date="2018-02" db="EMBL/GenBank/DDBJ databases">
        <title>Rhizophora mucronata_Transcriptome.</title>
        <authorList>
            <person name="Meera S.P."/>
            <person name="Sreeshan A."/>
            <person name="Augustine A."/>
        </authorList>
    </citation>
    <scope>NUCLEOTIDE SEQUENCE</scope>
    <source>
        <tissue evidence="1">Leaf</tissue>
    </source>
</reference>
<accession>A0A2P2J2K3</accession>
<organism evidence="1">
    <name type="scientific">Rhizophora mucronata</name>
    <name type="common">Asiatic mangrove</name>
    <dbReference type="NCBI Taxonomy" id="61149"/>
    <lineage>
        <taxon>Eukaryota</taxon>
        <taxon>Viridiplantae</taxon>
        <taxon>Streptophyta</taxon>
        <taxon>Embryophyta</taxon>
        <taxon>Tracheophyta</taxon>
        <taxon>Spermatophyta</taxon>
        <taxon>Magnoliopsida</taxon>
        <taxon>eudicotyledons</taxon>
        <taxon>Gunneridae</taxon>
        <taxon>Pentapetalae</taxon>
        <taxon>rosids</taxon>
        <taxon>fabids</taxon>
        <taxon>Malpighiales</taxon>
        <taxon>Rhizophoraceae</taxon>
        <taxon>Rhizophora</taxon>
    </lineage>
</organism>
<dbReference type="AlphaFoldDB" id="A0A2P2J2K3"/>